<feature type="transmembrane region" description="Helical" evidence="6">
    <location>
        <begin position="219"/>
        <end position="246"/>
    </location>
</feature>
<dbReference type="HAMAP" id="MF_01844">
    <property type="entry name" value="NhaA"/>
    <property type="match status" value="1"/>
</dbReference>
<feature type="transmembrane region" description="Helical" evidence="6">
    <location>
        <begin position="261"/>
        <end position="279"/>
    </location>
</feature>
<feature type="transmembrane region" description="Helical" evidence="6">
    <location>
        <begin position="190"/>
        <end position="207"/>
    </location>
</feature>
<dbReference type="NCBIfam" id="TIGR00773">
    <property type="entry name" value="NhaA"/>
    <property type="match status" value="1"/>
</dbReference>
<feature type="transmembrane region" description="Helical" evidence="6">
    <location>
        <begin position="64"/>
        <end position="84"/>
    </location>
</feature>
<keyword evidence="6" id="KW-0813">Transport</keyword>
<dbReference type="AlphaFoldDB" id="A0A173ME47"/>
<dbReference type="GO" id="GO:0005886">
    <property type="term" value="C:plasma membrane"/>
    <property type="evidence" value="ECO:0007669"/>
    <property type="project" value="UniProtKB-SubCell"/>
</dbReference>
<dbReference type="RefSeq" id="WP_076382807.1">
    <property type="nucleotide sequence ID" value="NZ_AP017422.1"/>
</dbReference>
<comment type="function">
    <text evidence="6">Na(+)/H(+) antiporter that extrudes sodium in exchange for external protons.</text>
</comment>
<dbReference type="Gene3D" id="1.20.1530.10">
    <property type="entry name" value="Na+/H+ antiporter like domain"/>
    <property type="match status" value="1"/>
</dbReference>
<keyword evidence="2 6" id="KW-1003">Cell membrane</keyword>
<gene>
    <name evidence="6" type="primary">nhaA</name>
    <name evidence="7" type="ORF">SAMN05421788_11753</name>
</gene>
<dbReference type="STRING" id="477680.SAMN05421788_11753"/>
<dbReference type="Proteomes" id="UP000186917">
    <property type="component" value="Unassembled WGS sequence"/>
</dbReference>
<keyword evidence="4 6" id="KW-1133">Transmembrane helix</keyword>
<evidence type="ECO:0000313" key="8">
    <source>
        <dbReference type="Proteomes" id="UP000186917"/>
    </source>
</evidence>
<keyword evidence="8" id="KW-1185">Reference proteome</keyword>
<dbReference type="GO" id="GO:0015385">
    <property type="term" value="F:sodium:proton antiporter activity"/>
    <property type="evidence" value="ECO:0007669"/>
    <property type="project" value="UniProtKB-UniRule"/>
</dbReference>
<name>A0A173ME47_9BACT</name>
<feature type="transmembrane region" description="Helical" evidence="6">
    <location>
        <begin position="331"/>
        <end position="354"/>
    </location>
</feature>
<dbReference type="PANTHER" id="PTHR30341:SF0">
    <property type="entry name" value="NA(+)_H(+) ANTIPORTER NHAA"/>
    <property type="match status" value="1"/>
</dbReference>
<feature type="transmembrane region" description="Helical" evidence="6">
    <location>
        <begin position="291"/>
        <end position="319"/>
    </location>
</feature>
<dbReference type="OrthoDB" id="9808135at2"/>
<feature type="transmembrane region" description="Helical" evidence="6">
    <location>
        <begin position="130"/>
        <end position="153"/>
    </location>
</feature>
<keyword evidence="5 6" id="KW-0472">Membrane</keyword>
<comment type="similarity">
    <text evidence="6">Belongs to the NhaA Na(+)/H(+) (TC 2.A.33) antiporter family.</text>
</comment>
<evidence type="ECO:0000256" key="3">
    <source>
        <dbReference type="ARBA" id="ARBA00022692"/>
    </source>
</evidence>
<feature type="transmembrane region" description="Helical" evidence="6">
    <location>
        <begin position="104"/>
        <end position="124"/>
    </location>
</feature>
<dbReference type="InterPro" id="IPR023171">
    <property type="entry name" value="Na/H_antiporter_dom_sf"/>
</dbReference>
<keyword evidence="6" id="KW-0050">Antiport</keyword>
<evidence type="ECO:0000256" key="6">
    <source>
        <dbReference type="HAMAP-Rule" id="MF_01844"/>
    </source>
</evidence>
<dbReference type="InterPro" id="IPR004670">
    <property type="entry name" value="NhaA"/>
</dbReference>
<protein>
    <recommendedName>
        <fullName evidence="6">Na(+)/H(+) antiporter NhaA</fullName>
    </recommendedName>
    <alternativeName>
        <fullName evidence="6">Sodium/proton antiporter NhaA</fullName>
    </alternativeName>
</protein>
<accession>A0A173ME47</accession>
<dbReference type="EMBL" id="FTOR01000017">
    <property type="protein sequence ID" value="SIT34586.1"/>
    <property type="molecule type" value="Genomic_DNA"/>
</dbReference>
<reference evidence="8" key="1">
    <citation type="submission" date="2017-01" db="EMBL/GenBank/DDBJ databases">
        <authorList>
            <person name="Varghese N."/>
            <person name="Submissions S."/>
        </authorList>
    </citation>
    <scope>NUCLEOTIDE SEQUENCE [LARGE SCALE GENOMIC DNA]</scope>
    <source>
        <strain evidence="8">DSM 21054</strain>
    </source>
</reference>
<keyword evidence="6" id="KW-0915">Sodium</keyword>
<proteinExistence type="inferred from homology"/>
<keyword evidence="6" id="KW-0406">Ion transport</keyword>
<evidence type="ECO:0000256" key="4">
    <source>
        <dbReference type="ARBA" id="ARBA00022989"/>
    </source>
</evidence>
<feature type="transmembrane region" description="Helical" evidence="6">
    <location>
        <begin position="165"/>
        <end position="184"/>
    </location>
</feature>
<dbReference type="GO" id="GO:0006885">
    <property type="term" value="P:regulation of pH"/>
    <property type="evidence" value="ECO:0007669"/>
    <property type="project" value="UniProtKB-UniRule"/>
</dbReference>
<dbReference type="PANTHER" id="PTHR30341">
    <property type="entry name" value="SODIUM ION/PROTON ANTIPORTER NHAA-RELATED"/>
    <property type="match status" value="1"/>
</dbReference>
<evidence type="ECO:0000313" key="7">
    <source>
        <dbReference type="EMBL" id="SIT34586.1"/>
    </source>
</evidence>
<feature type="transmembrane region" description="Helical" evidence="6">
    <location>
        <begin position="361"/>
        <end position="381"/>
    </location>
</feature>
<evidence type="ECO:0000256" key="5">
    <source>
        <dbReference type="ARBA" id="ARBA00023136"/>
    </source>
</evidence>
<feature type="transmembrane region" description="Helical" evidence="6">
    <location>
        <begin position="26"/>
        <end position="44"/>
    </location>
</feature>
<evidence type="ECO:0000256" key="2">
    <source>
        <dbReference type="ARBA" id="ARBA00022475"/>
    </source>
</evidence>
<comment type="catalytic activity">
    <reaction evidence="6">
        <text>Na(+)(in) + 2 H(+)(out) = Na(+)(out) + 2 H(+)(in)</text>
        <dbReference type="Rhea" id="RHEA:29251"/>
        <dbReference type="ChEBI" id="CHEBI:15378"/>
        <dbReference type="ChEBI" id="CHEBI:29101"/>
    </reaction>
</comment>
<sequence length="394" mass="43195">MKWLPSVINSRWIDPLKALLNDSRSIGIILLLCTILSLLVANTADGASWLQFWQTPFHQLEKLYLPHTLLHWLNDGGMTLFFLLAGMEIKSELVGGELSTFKKALLPIVAAIGGMLMPALIYTICNFGTVYAQGWGIPTATDIAFSLGIASLLGRKLPSSLKIFLTALAIIDDLGAIVVIALFYGGKLQLAWLLAVLVLIVALYFLFKRYQHPGWIHYLLGILLWYCLLNTGIHATVAGVVFAFFIPASHLHSLQQRLHKSVYFVILPAFALANTAITFPEQMSIVITSSLSWGIMLGLFIGKPLGISLACFLVVRLGYAQLPSLVKWKHMIGAGLLAGIGFTMSIFISTLAFGEQSTQDIAKISVLLVSSISMLCGFLWLKAACRQSTLRKTL</sequence>
<evidence type="ECO:0000256" key="1">
    <source>
        <dbReference type="ARBA" id="ARBA00004429"/>
    </source>
</evidence>
<keyword evidence="6" id="KW-0739">Sodium transport</keyword>
<keyword evidence="3 6" id="KW-0812">Transmembrane</keyword>
<dbReference type="Pfam" id="PF06965">
    <property type="entry name" value="Na_H_antiport_1"/>
    <property type="match status" value="1"/>
</dbReference>
<comment type="subcellular location">
    <subcellularLocation>
        <location evidence="1">Cell inner membrane</location>
        <topology evidence="1">Multi-pass membrane protein</topology>
    </subcellularLocation>
    <subcellularLocation>
        <location evidence="6">Cell membrane</location>
        <topology evidence="6">Multi-pass membrane protein</topology>
    </subcellularLocation>
</comment>
<dbReference type="KEGG" id="fln:FLA_1884"/>
<organism evidence="7 8">
    <name type="scientific">Filimonas lacunae</name>
    <dbReference type="NCBI Taxonomy" id="477680"/>
    <lineage>
        <taxon>Bacteria</taxon>
        <taxon>Pseudomonadati</taxon>
        <taxon>Bacteroidota</taxon>
        <taxon>Chitinophagia</taxon>
        <taxon>Chitinophagales</taxon>
        <taxon>Chitinophagaceae</taxon>
        <taxon>Filimonas</taxon>
    </lineage>
</organism>